<dbReference type="InterPro" id="IPR020843">
    <property type="entry name" value="ER"/>
</dbReference>
<proteinExistence type="predicted"/>
<dbReference type="InterPro" id="IPR036291">
    <property type="entry name" value="NAD(P)-bd_dom_sf"/>
</dbReference>
<dbReference type="InterPro" id="IPR041694">
    <property type="entry name" value="ADH_N_2"/>
</dbReference>
<evidence type="ECO:0000313" key="3">
    <source>
        <dbReference type="EMBL" id="GJJ15203.1"/>
    </source>
</evidence>
<dbReference type="InterPro" id="IPR013149">
    <property type="entry name" value="ADH-like_C"/>
</dbReference>
<dbReference type="Proteomes" id="UP001050691">
    <property type="component" value="Unassembled WGS sequence"/>
</dbReference>
<dbReference type="PANTHER" id="PTHR43205">
    <property type="entry name" value="PROSTAGLANDIN REDUCTASE"/>
    <property type="match status" value="1"/>
</dbReference>
<dbReference type="Gene3D" id="3.90.180.10">
    <property type="entry name" value="Medium-chain alcohol dehydrogenases, catalytic domain"/>
    <property type="match status" value="1"/>
</dbReference>
<gene>
    <name evidence="3" type="ORF">Clacol_009479</name>
</gene>
<evidence type="ECO:0000259" key="2">
    <source>
        <dbReference type="SMART" id="SM00829"/>
    </source>
</evidence>
<dbReference type="PANTHER" id="PTHR43205:SF7">
    <property type="entry name" value="PROSTAGLANDIN REDUCTASE 1"/>
    <property type="match status" value="1"/>
</dbReference>
<accession>A0AAV5AQ84</accession>
<reference evidence="3" key="1">
    <citation type="submission" date="2021-10" db="EMBL/GenBank/DDBJ databases">
        <title>De novo Genome Assembly of Clathrus columnatus (Basidiomycota, Fungi) Using Illumina and Nanopore Sequence Data.</title>
        <authorList>
            <person name="Ogiso-Tanaka E."/>
            <person name="Itagaki H."/>
            <person name="Hosoya T."/>
            <person name="Hosaka K."/>
        </authorList>
    </citation>
    <scope>NUCLEOTIDE SEQUENCE</scope>
    <source>
        <strain evidence="3">MO-923</strain>
    </source>
</reference>
<dbReference type="FunFam" id="3.40.50.720:FF:000121">
    <property type="entry name" value="Prostaglandin reductase 2"/>
    <property type="match status" value="1"/>
</dbReference>
<dbReference type="Gene3D" id="3.40.50.720">
    <property type="entry name" value="NAD(P)-binding Rossmann-like Domain"/>
    <property type="match status" value="1"/>
</dbReference>
<dbReference type="Pfam" id="PF00107">
    <property type="entry name" value="ADH_zinc_N"/>
    <property type="match status" value="1"/>
</dbReference>
<dbReference type="InterPro" id="IPR045010">
    <property type="entry name" value="MDR_fam"/>
</dbReference>
<dbReference type="SMART" id="SM00829">
    <property type="entry name" value="PKS_ER"/>
    <property type="match status" value="1"/>
</dbReference>
<dbReference type="EMBL" id="BPWL01000010">
    <property type="protein sequence ID" value="GJJ15203.1"/>
    <property type="molecule type" value="Genomic_DNA"/>
</dbReference>
<organism evidence="3 4">
    <name type="scientific">Clathrus columnatus</name>
    <dbReference type="NCBI Taxonomy" id="1419009"/>
    <lineage>
        <taxon>Eukaryota</taxon>
        <taxon>Fungi</taxon>
        <taxon>Dikarya</taxon>
        <taxon>Basidiomycota</taxon>
        <taxon>Agaricomycotina</taxon>
        <taxon>Agaricomycetes</taxon>
        <taxon>Phallomycetidae</taxon>
        <taxon>Phallales</taxon>
        <taxon>Clathraceae</taxon>
        <taxon>Clathrus</taxon>
    </lineage>
</organism>
<comment type="caution">
    <text evidence="3">The sequence shown here is derived from an EMBL/GenBank/DDBJ whole genome shotgun (WGS) entry which is preliminary data.</text>
</comment>
<feature type="domain" description="Enoyl reductase (ER)" evidence="2">
    <location>
        <begin position="20"/>
        <end position="325"/>
    </location>
</feature>
<sequence>MVVNKCLLFNKVPDGYPELGVTLKLDSTPQIDLDAPLKGAILVKMKALGIDPYLRSRMQDPSAKSYVPNFSFSLGEPISNFGIAVVIRSENPAFQIGDHLYGQFILKNEEKLPWSSYLGTLGMPGQSAYFGWKPYSYAKPACGETVFITTAAGTVGAGVVQLAKAQGLKVIASAGSDEKVNYAKSLGADVAFNYKTKSIGEVLDRLGHGIDIYWDNVGGEVLEAALDALNPFGRIIMCGAISGYNTKTQYGIKNLTQVITKRITIHGFIVTDFLAKMGEEFYSEFPKLVVEGKVKHREQLYYGLESAEQALIDMLKGDNIAKPVIVLDESL</sequence>
<protein>
    <recommendedName>
        <fullName evidence="2">Enoyl reductase (ER) domain-containing protein</fullName>
    </recommendedName>
</protein>
<dbReference type="SUPFAM" id="SSF50129">
    <property type="entry name" value="GroES-like"/>
    <property type="match status" value="1"/>
</dbReference>
<dbReference type="AlphaFoldDB" id="A0AAV5AQ84"/>
<dbReference type="CDD" id="cd05288">
    <property type="entry name" value="PGDH"/>
    <property type="match status" value="1"/>
</dbReference>
<keyword evidence="1" id="KW-0560">Oxidoreductase</keyword>
<dbReference type="Pfam" id="PF16884">
    <property type="entry name" value="ADH_N_2"/>
    <property type="match status" value="1"/>
</dbReference>
<dbReference type="GO" id="GO:0016628">
    <property type="term" value="F:oxidoreductase activity, acting on the CH-CH group of donors, NAD or NADP as acceptor"/>
    <property type="evidence" value="ECO:0007669"/>
    <property type="project" value="InterPro"/>
</dbReference>
<name>A0AAV5AQ84_9AGAM</name>
<evidence type="ECO:0000313" key="4">
    <source>
        <dbReference type="Proteomes" id="UP001050691"/>
    </source>
</evidence>
<evidence type="ECO:0000256" key="1">
    <source>
        <dbReference type="ARBA" id="ARBA00023002"/>
    </source>
</evidence>
<dbReference type="SUPFAM" id="SSF51735">
    <property type="entry name" value="NAD(P)-binding Rossmann-fold domains"/>
    <property type="match status" value="1"/>
</dbReference>
<keyword evidence="4" id="KW-1185">Reference proteome</keyword>
<dbReference type="InterPro" id="IPR011032">
    <property type="entry name" value="GroES-like_sf"/>
</dbReference>